<gene>
    <name evidence="3" type="ORF">SERLA73DRAFT_49835</name>
</gene>
<dbReference type="PANTHER" id="PTHR33840">
    <property type="match status" value="1"/>
</dbReference>
<organism evidence="4">
    <name type="scientific">Serpula lacrymans var. lacrymans (strain S7.3)</name>
    <name type="common">Dry rot fungus</name>
    <dbReference type="NCBI Taxonomy" id="936435"/>
    <lineage>
        <taxon>Eukaryota</taxon>
        <taxon>Fungi</taxon>
        <taxon>Dikarya</taxon>
        <taxon>Basidiomycota</taxon>
        <taxon>Agaricomycotina</taxon>
        <taxon>Agaricomycetes</taxon>
        <taxon>Agaricomycetidae</taxon>
        <taxon>Boletales</taxon>
        <taxon>Coniophorineae</taxon>
        <taxon>Serpulaceae</taxon>
        <taxon>Serpula</taxon>
    </lineage>
</organism>
<evidence type="ECO:0000313" key="4">
    <source>
        <dbReference type="Proteomes" id="UP000008063"/>
    </source>
</evidence>
<feature type="non-terminal residue" evidence="3">
    <location>
        <position position="1"/>
    </location>
</feature>
<dbReference type="HOGENOM" id="CLU_005049_2_0_1"/>
<proteinExistence type="predicted"/>
<dbReference type="EMBL" id="GL945477">
    <property type="protein sequence ID" value="EGO02361.1"/>
    <property type="molecule type" value="Genomic_DNA"/>
</dbReference>
<feature type="region of interest" description="Disordered" evidence="1">
    <location>
        <begin position="182"/>
        <end position="213"/>
    </location>
</feature>
<evidence type="ECO:0000256" key="1">
    <source>
        <dbReference type="SAM" id="MobiDB-lite"/>
    </source>
</evidence>
<accession>F8PR70</accession>
<reference evidence="4" key="1">
    <citation type="journal article" date="2011" name="Science">
        <title>The plant cell wall-decomposing machinery underlies the functional diversity of forest fungi.</title>
        <authorList>
            <person name="Eastwood D.C."/>
            <person name="Floudas D."/>
            <person name="Binder M."/>
            <person name="Majcherczyk A."/>
            <person name="Schneider P."/>
            <person name="Aerts A."/>
            <person name="Asiegbu F.O."/>
            <person name="Baker S.E."/>
            <person name="Barry K."/>
            <person name="Bendiksby M."/>
            <person name="Blumentritt M."/>
            <person name="Coutinho P.M."/>
            <person name="Cullen D."/>
            <person name="de Vries R.P."/>
            <person name="Gathman A."/>
            <person name="Goodell B."/>
            <person name="Henrissat B."/>
            <person name="Ihrmark K."/>
            <person name="Kauserud H."/>
            <person name="Kohler A."/>
            <person name="LaButti K."/>
            <person name="Lapidus A."/>
            <person name="Lavin J.L."/>
            <person name="Lee Y.-H."/>
            <person name="Lindquist E."/>
            <person name="Lilly W."/>
            <person name="Lucas S."/>
            <person name="Morin E."/>
            <person name="Murat C."/>
            <person name="Oguiza J.A."/>
            <person name="Park J."/>
            <person name="Pisabarro A.G."/>
            <person name="Riley R."/>
            <person name="Rosling A."/>
            <person name="Salamov A."/>
            <person name="Schmidt O."/>
            <person name="Schmutz J."/>
            <person name="Skrede I."/>
            <person name="Stenlid J."/>
            <person name="Wiebenga A."/>
            <person name="Xie X."/>
            <person name="Kuees U."/>
            <person name="Hibbett D.S."/>
            <person name="Hoffmeister D."/>
            <person name="Hoegberg N."/>
            <person name="Martin F."/>
            <person name="Grigoriev I.V."/>
            <person name="Watkinson S.C."/>
        </authorList>
    </citation>
    <scope>NUCLEOTIDE SEQUENCE [LARGE SCALE GENOMIC DNA]</scope>
    <source>
        <strain evidence="4">strain S7.3</strain>
    </source>
</reference>
<dbReference type="AlphaFoldDB" id="F8PR70"/>
<dbReference type="STRING" id="936435.F8PR70"/>
<dbReference type="OMA" id="WWILECL"/>
<evidence type="ECO:0000259" key="2">
    <source>
        <dbReference type="Pfam" id="PF09994"/>
    </source>
</evidence>
<dbReference type="InterPro" id="IPR029058">
    <property type="entry name" value="AB_hydrolase_fold"/>
</dbReference>
<name>F8PR70_SERL3</name>
<dbReference type="Proteomes" id="UP000008063">
    <property type="component" value="Unassembled WGS sequence"/>
</dbReference>
<dbReference type="SUPFAM" id="SSF53474">
    <property type="entry name" value="alpha/beta-Hydrolases"/>
    <property type="match status" value="1"/>
</dbReference>
<dbReference type="InParanoid" id="F8PR70"/>
<protein>
    <recommendedName>
        <fullName evidence="2">T6SS Phospholipase effector Tle1-like catalytic domain-containing protein</fullName>
    </recommendedName>
</protein>
<dbReference type="Pfam" id="PF09994">
    <property type="entry name" value="T6SS_Tle1-like_cat"/>
    <property type="match status" value="1"/>
</dbReference>
<sequence>HCNCVQDRENSGGRNLVVCIDGTSNQFGERNTNVIELYSQVEKGKGCRQLTYYNSGIGTYAQPSWKSLGYWRQVIDHKIDLAIAWNFERIILNAFRWLAENYQEGDIIYLAGFSRGAYQVRVLAAMIHKVGLIHKGNEEQIPFAYELYVNPESGEPLDMTKEKTGVLAKLLHRFSLKKKEHAKKHNKEHVERHGKLENAEASKALPRTAEPPKTLPSLAERFKKTFSWDVKVHFVGVWDTVSSIGVIRGKDLPGTLDPDHICYFRHALALDERRVKFLPEYLQGGVMEKPNEVCKIIDCKIIITHCAAFRKDSRREAGYESW</sequence>
<feature type="compositionally biased region" description="Basic and acidic residues" evidence="1">
    <location>
        <begin position="188"/>
        <end position="200"/>
    </location>
</feature>
<dbReference type="InterPro" id="IPR018712">
    <property type="entry name" value="Tle1-like_cat"/>
</dbReference>
<feature type="domain" description="T6SS Phospholipase effector Tle1-like catalytic" evidence="2">
    <location>
        <begin position="14"/>
        <end position="283"/>
    </location>
</feature>
<dbReference type="PANTHER" id="PTHR33840:SF2">
    <property type="entry name" value="TLE1 PHOSPHOLIPASE DOMAIN-CONTAINING PROTEIN"/>
    <property type="match status" value="1"/>
</dbReference>
<keyword evidence="4" id="KW-1185">Reference proteome</keyword>
<evidence type="ECO:0000313" key="3">
    <source>
        <dbReference type="EMBL" id="EGO02361.1"/>
    </source>
</evidence>